<dbReference type="AlphaFoldDB" id="A0A7W3UNS8"/>
<comment type="caution">
    <text evidence="3">The sequence shown here is derived from an EMBL/GenBank/DDBJ whole genome shotgun (WGS) entry which is preliminary data.</text>
</comment>
<keyword evidence="4" id="KW-1185">Reference proteome</keyword>
<evidence type="ECO:0000256" key="1">
    <source>
        <dbReference type="ARBA" id="ARBA00008007"/>
    </source>
</evidence>
<dbReference type="Gene3D" id="3.40.50.2020">
    <property type="match status" value="1"/>
</dbReference>
<dbReference type="InterPro" id="IPR000836">
    <property type="entry name" value="PRTase_dom"/>
</dbReference>
<evidence type="ECO:0000313" key="4">
    <source>
        <dbReference type="Proteomes" id="UP000517106"/>
    </source>
</evidence>
<name>A0A7W3UNS8_9LACO</name>
<dbReference type="SUPFAM" id="SSF53271">
    <property type="entry name" value="PRTase-like"/>
    <property type="match status" value="1"/>
</dbReference>
<comment type="similarity">
    <text evidence="1">Belongs to the ComF/GntX family.</text>
</comment>
<evidence type="ECO:0000259" key="2">
    <source>
        <dbReference type="Pfam" id="PF00156"/>
    </source>
</evidence>
<dbReference type="EMBL" id="JACIVA010000060">
    <property type="protein sequence ID" value="MBB1098390.1"/>
    <property type="molecule type" value="Genomic_DNA"/>
</dbReference>
<dbReference type="Pfam" id="PF00156">
    <property type="entry name" value="Pribosyltran"/>
    <property type="match status" value="1"/>
</dbReference>
<dbReference type="Proteomes" id="UP000517106">
    <property type="component" value="Unassembled WGS sequence"/>
</dbReference>
<dbReference type="PANTHER" id="PTHR47505">
    <property type="entry name" value="DNA UTILIZATION PROTEIN YHGH"/>
    <property type="match status" value="1"/>
</dbReference>
<protein>
    <submittedName>
        <fullName evidence="3">ComF family protein</fullName>
    </submittedName>
</protein>
<evidence type="ECO:0000313" key="3">
    <source>
        <dbReference type="EMBL" id="MBB1098390.1"/>
    </source>
</evidence>
<dbReference type="CDD" id="cd06223">
    <property type="entry name" value="PRTases_typeI"/>
    <property type="match status" value="1"/>
</dbReference>
<proteinExistence type="inferred from homology"/>
<sequence length="227" mass="26822">MKCVLCNKEIMVRLTLRDIFWSREILNEVACKDCVGQFAHWQAENHCQGCGRGGCTKGQELCDECRRWNQLYGWYLHHRGLYHYNLKMKEYMHRYKFAGDYRLRKVFQTEFSTHIQRVAADYVIPIPVTTVTWQTRGFNQVVGLLREVPYLPALKVKAREKVNQSSKTRQERLLTPQPFTLEMPERFKQKKILLVDDIYTTGRTLYHAADLFHQADCAWVKSISLAR</sequence>
<organism evidence="3 4">
    <name type="scientific">Limosilactobacillus rudii</name>
    <dbReference type="NCBI Taxonomy" id="2759755"/>
    <lineage>
        <taxon>Bacteria</taxon>
        <taxon>Bacillati</taxon>
        <taxon>Bacillota</taxon>
        <taxon>Bacilli</taxon>
        <taxon>Lactobacillales</taxon>
        <taxon>Lactobacillaceae</taxon>
        <taxon>Limosilactobacillus</taxon>
    </lineage>
</organism>
<dbReference type="PANTHER" id="PTHR47505:SF1">
    <property type="entry name" value="DNA UTILIZATION PROTEIN YHGH"/>
    <property type="match status" value="1"/>
</dbReference>
<reference evidence="3 4" key="1">
    <citation type="submission" date="2020-07" db="EMBL/GenBank/DDBJ databases">
        <title>Description of Limosilactobacillus balticus sp. nov., Limosilactobacillus agrestis sp. nov., Limosilactobacillus albertensis sp. nov., Limosilactobacillus rudii sp. nov., Limosilactobacillus fastidiosus sp. nov., five novel Limosilactobacillus species isolated from the vertebrate gastrointestinal tract, and proposal of 6 subspecies of Limosilactobacillus reuteri adapted to the gastrointestinal tract of specific vertebrate hosts.</title>
        <authorList>
            <person name="Li F."/>
            <person name="Cheng C."/>
            <person name="Zheng J."/>
            <person name="Quevedo R.M."/>
            <person name="Li J."/>
            <person name="Roos S."/>
            <person name="Gaenzle M.G."/>
            <person name="Walter J."/>
        </authorList>
    </citation>
    <scope>NUCLEOTIDE SEQUENCE [LARGE SCALE GENOMIC DNA]</scope>
    <source>
        <strain evidence="3 4">STM2_1</strain>
    </source>
</reference>
<feature type="domain" description="Phosphoribosyltransferase" evidence="2">
    <location>
        <begin position="139"/>
        <end position="226"/>
    </location>
</feature>
<accession>A0A7W3UNS8</accession>
<dbReference type="InterPro" id="IPR051910">
    <property type="entry name" value="ComF/GntX_DNA_util-trans"/>
</dbReference>
<dbReference type="InterPro" id="IPR029057">
    <property type="entry name" value="PRTase-like"/>
</dbReference>
<gene>
    <name evidence="3" type="ORF">H5S09_10680</name>
</gene>